<accession>A0A517YI02</accession>
<keyword evidence="2 5" id="KW-0396">Initiation factor</keyword>
<dbReference type="KEGG" id="aagg:ETAA8_49830"/>
<dbReference type="PROSITE" id="PS00938">
    <property type="entry name" value="IF3"/>
    <property type="match status" value="1"/>
</dbReference>
<reference evidence="8 9" key="1">
    <citation type="submission" date="2019-02" db="EMBL/GenBank/DDBJ databases">
        <title>Deep-cultivation of Planctomycetes and their phenomic and genomic characterization uncovers novel biology.</title>
        <authorList>
            <person name="Wiegand S."/>
            <person name="Jogler M."/>
            <person name="Boedeker C."/>
            <person name="Pinto D."/>
            <person name="Vollmers J."/>
            <person name="Rivas-Marin E."/>
            <person name="Kohn T."/>
            <person name="Peeters S.H."/>
            <person name="Heuer A."/>
            <person name="Rast P."/>
            <person name="Oberbeckmann S."/>
            <person name="Bunk B."/>
            <person name="Jeske O."/>
            <person name="Meyerdierks A."/>
            <person name="Storesund J.E."/>
            <person name="Kallscheuer N."/>
            <person name="Luecker S."/>
            <person name="Lage O.M."/>
            <person name="Pohl T."/>
            <person name="Merkel B.J."/>
            <person name="Hornburger P."/>
            <person name="Mueller R.-W."/>
            <person name="Bruemmer F."/>
            <person name="Labrenz M."/>
            <person name="Spormann A.M."/>
            <person name="Op den Camp H."/>
            <person name="Overmann J."/>
            <person name="Amann R."/>
            <person name="Jetten M.S.M."/>
            <person name="Mascher T."/>
            <person name="Medema M.H."/>
            <person name="Devos D.P."/>
            <person name="Kaster A.-K."/>
            <person name="Ovreas L."/>
            <person name="Rohde M."/>
            <person name="Galperin M.Y."/>
            <person name="Jogler C."/>
        </authorList>
    </citation>
    <scope>NUCLEOTIDE SEQUENCE [LARGE SCALE GENOMIC DNA]</scope>
    <source>
        <strain evidence="8 9">ETA_A8</strain>
    </source>
</reference>
<dbReference type="InterPro" id="IPR001288">
    <property type="entry name" value="Translation_initiation_fac_3"/>
</dbReference>
<evidence type="ECO:0000313" key="8">
    <source>
        <dbReference type="EMBL" id="QDU29867.1"/>
    </source>
</evidence>
<proteinExistence type="inferred from homology"/>
<feature type="domain" description="Translation initiation factor 3 C-terminal" evidence="6">
    <location>
        <begin position="53"/>
        <end position="137"/>
    </location>
</feature>
<dbReference type="SUPFAM" id="SSF54364">
    <property type="entry name" value="Translation initiation factor IF3, N-terminal domain"/>
    <property type="match status" value="1"/>
</dbReference>
<dbReference type="GO" id="GO:0032790">
    <property type="term" value="P:ribosome disassembly"/>
    <property type="evidence" value="ECO:0007669"/>
    <property type="project" value="TreeGrafter"/>
</dbReference>
<dbReference type="Pfam" id="PF00707">
    <property type="entry name" value="IF3_C"/>
    <property type="match status" value="1"/>
</dbReference>
<organism evidence="8 9">
    <name type="scientific">Anatilimnocola aggregata</name>
    <dbReference type="NCBI Taxonomy" id="2528021"/>
    <lineage>
        <taxon>Bacteria</taxon>
        <taxon>Pseudomonadati</taxon>
        <taxon>Planctomycetota</taxon>
        <taxon>Planctomycetia</taxon>
        <taxon>Pirellulales</taxon>
        <taxon>Pirellulaceae</taxon>
        <taxon>Anatilimnocola</taxon>
    </lineage>
</organism>
<dbReference type="NCBIfam" id="TIGR00168">
    <property type="entry name" value="infC"/>
    <property type="match status" value="1"/>
</dbReference>
<keyword evidence="3 5" id="KW-0648">Protein biosynthesis</keyword>
<keyword evidence="9" id="KW-1185">Reference proteome</keyword>
<dbReference type="GO" id="GO:0016020">
    <property type="term" value="C:membrane"/>
    <property type="evidence" value="ECO:0007669"/>
    <property type="project" value="TreeGrafter"/>
</dbReference>
<evidence type="ECO:0000256" key="4">
    <source>
        <dbReference type="NCBIfam" id="TIGR00168"/>
    </source>
</evidence>
<dbReference type="PANTHER" id="PTHR10938:SF0">
    <property type="entry name" value="TRANSLATION INITIATION FACTOR IF-3, MITOCHONDRIAL"/>
    <property type="match status" value="1"/>
</dbReference>
<dbReference type="AlphaFoldDB" id="A0A517YI02"/>
<name>A0A517YI02_9BACT</name>
<dbReference type="Gene3D" id="3.10.20.80">
    <property type="entry name" value="Translation initiation factor 3 (IF-3), N-terminal domain"/>
    <property type="match status" value="1"/>
</dbReference>
<comment type="function">
    <text evidence="5">IF-3 binds to the 30S ribosomal subunit and shifts the equilibrium between 70S ribosomes and their 50S and 30S subunits in favor of the free subunits, thus enhancing the availability of 30S subunits on which protein synthesis initiation begins.</text>
</comment>
<dbReference type="GO" id="GO:0043022">
    <property type="term" value="F:ribosome binding"/>
    <property type="evidence" value="ECO:0007669"/>
    <property type="project" value="TreeGrafter"/>
</dbReference>
<dbReference type="GO" id="GO:0003743">
    <property type="term" value="F:translation initiation factor activity"/>
    <property type="evidence" value="ECO:0007669"/>
    <property type="project" value="UniProtKB-UniRule"/>
</dbReference>
<dbReference type="Gene3D" id="3.30.110.10">
    <property type="entry name" value="Translation initiation factor 3 (IF-3), C-terminal domain"/>
    <property type="match status" value="1"/>
</dbReference>
<comment type="similarity">
    <text evidence="1 5">Belongs to the IF-3 family.</text>
</comment>
<dbReference type="InterPro" id="IPR019813">
    <property type="entry name" value="Translation_initiation_fac3_CS"/>
</dbReference>
<comment type="subunit">
    <text evidence="5">Monomer.</text>
</comment>
<evidence type="ECO:0000313" key="9">
    <source>
        <dbReference type="Proteomes" id="UP000315017"/>
    </source>
</evidence>
<dbReference type="SUPFAM" id="SSF55200">
    <property type="entry name" value="Translation initiation factor IF3, C-terminal domain"/>
    <property type="match status" value="1"/>
</dbReference>
<dbReference type="InterPro" id="IPR019815">
    <property type="entry name" value="Translation_initiation_fac_3_C"/>
</dbReference>
<protein>
    <recommendedName>
        <fullName evidence="4 5">Translation initiation factor IF-3</fullName>
    </recommendedName>
</protein>
<dbReference type="InterPro" id="IPR036787">
    <property type="entry name" value="T_IF-3_N_sf"/>
</dbReference>
<dbReference type="Proteomes" id="UP000315017">
    <property type="component" value="Chromosome"/>
</dbReference>
<evidence type="ECO:0000259" key="7">
    <source>
        <dbReference type="Pfam" id="PF05198"/>
    </source>
</evidence>
<feature type="domain" description="Translation initiation factor 3 N-terminal" evidence="7">
    <location>
        <begin position="1"/>
        <end position="46"/>
    </location>
</feature>
<dbReference type="PANTHER" id="PTHR10938">
    <property type="entry name" value="TRANSLATION INITIATION FACTOR IF-3"/>
    <property type="match status" value="1"/>
</dbReference>
<gene>
    <name evidence="8" type="primary">infC</name>
    <name evidence="8" type="ORF">ETAA8_49830</name>
</gene>
<evidence type="ECO:0000256" key="5">
    <source>
        <dbReference type="RuleBase" id="RU000646"/>
    </source>
</evidence>
<comment type="subcellular location">
    <subcellularLocation>
        <location evidence="5">Cytoplasm</location>
    </subcellularLocation>
</comment>
<dbReference type="Pfam" id="PF05198">
    <property type="entry name" value="IF3_N"/>
    <property type="match status" value="1"/>
</dbReference>
<dbReference type="GO" id="GO:0005829">
    <property type="term" value="C:cytosol"/>
    <property type="evidence" value="ECO:0007669"/>
    <property type="project" value="TreeGrafter"/>
</dbReference>
<sequence length="139" mass="15959">MPVDTALAKARESDLDLVEVAPNDRPPVCRIMDYGKFKYQQNKKSHQTAHHPKTKEIRLRPKTGDHDIEFKVKQAVGFLEHKDKVQVSVIFRGRELAHIDEGRKVMDQVITKLLEVGKLESPPQQQQKRMIAMVVPKQA</sequence>
<evidence type="ECO:0000256" key="3">
    <source>
        <dbReference type="ARBA" id="ARBA00022917"/>
    </source>
</evidence>
<dbReference type="InterPro" id="IPR036788">
    <property type="entry name" value="T_IF-3_C_sf"/>
</dbReference>
<evidence type="ECO:0000256" key="1">
    <source>
        <dbReference type="ARBA" id="ARBA00005439"/>
    </source>
</evidence>
<dbReference type="EMBL" id="CP036274">
    <property type="protein sequence ID" value="QDU29867.1"/>
    <property type="molecule type" value="Genomic_DNA"/>
</dbReference>
<evidence type="ECO:0000256" key="2">
    <source>
        <dbReference type="ARBA" id="ARBA00022540"/>
    </source>
</evidence>
<evidence type="ECO:0000259" key="6">
    <source>
        <dbReference type="Pfam" id="PF00707"/>
    </source>
</evidence>
<dbReference type="InterPro" id="IPR019814">
    <property type="entry name" value="Translation_initiation_fac_3_N"/>
</dbReference>